<accession>A0ABU5W303</accession>
<evidence type="ECO:0000313" key="1">
    <source>
        <dbReference type="EMBL" id="MEA9358185.1"/>
    </source>
</evidence>
<proteinExistence type="predicted"/>
<dbReference type="EMBL" id="JAYGJQ010000003">
    <property type="protein sequence ID" value="MEA9358185.1"/>
    <property type="molecule type" value="Genomic_DNA"/>
</dbReference>
<name>A0ABU5W303_9BACT</name>
<sequence>MKLTQGIQSLSESGLNIFLSTKVSSLPEDLFPFSDEQKNKTLCLIGNGGKALWEKLPHPLDTSTHPFDLYVENKMQEFAEKILEDKIEVLYPNYSYTLPLQKLGRALNLCTQSPIGLDIHSEFGLWFAFRGVFLTSKDIPDTALDKISSPCETCLEKPCLTTSDIARGRLCCPIKKEHQYLPAQIDFHQNALSLLKL</sequence>
<dbReference type="Proteomes" id="UP001302274">
    <property type="component" value="Unassembled WGS sequence"/>
</dbReference>
<gene>
    <name evidence="1" type="ORF">SHI21_18265</name>
</gene>
<dbReference type="RefSeq" id="WP_323578484.1">
    <property type="nucleotide sequence ID" value="NZ_JAYGJQ010000003.1"/>
</dbReference>
<evidence type="ECO:0000313" key="2">
    <source>
        <dbReference type="Proteomes" id="UP001302274"/>
    </source>
</evidence>
<comment type="caution">
    <text evidence="1">The sequence shown here is derived from an EMBL/GenBank/DDBJ whole genome shotgun (WGS) entry which is preliminary data.</text>
</comment>
<reference evidence="1 2" key="1">
    <citation type="submission" date="2023-11" db="EMBL/GenBank/DDBJ databases">
        <title>A Novel Polar Bacteriovorax (B. antarcticus) Isolated from the Biocrust in Antarctica.</title>
        <authorList>
            <person name="Mun W."/>
            <person name="Choi S.Y."/>
            <person name="Mitchell R.J."/>
        </authorList>
    </citation>
    <scope>NUCLEOTIDE SEQUENCE [LARGE SCALE GENOMIC DNA]</scope>
    <source>
        <strain evidence="1 2">PP10</strain>
    </source>
</reference>
<protein>
    <submittedName>
        <fullName evidence="1">Uncharacterized protein</fullName>
    </submittedName>
</protein>
<organism evidence="1 2">
    <name type="scientific">Bacteriovorax antarcticus</name>
    <dbReference type="NCBI Taxonomy" id="3088717"/>
    <lineage>
        <taxon>Bacteria</taxon>
        <taxon>Pseudomonadati</taxon>
        <taxon>Bdellovibrionota</taxon>
        <taxon>Bacteriovoracia</taxon>
        <taxon>Bacteriovoracales</taxon>
        <taxon>Bacteriovoracaceae</taxon>
        <taxon>Bacteriovorax</taxon>
    </lineage>
</organism>
<keyword evidence="2" id="KW-1185">Reference proteome</keyword>